<organism evidence="2 3">
    <name type="scientific">Polarella glacialis</name>
    <name type="common">Dinoflagellate</name>
    <dbReference type="NCBI Taxonomy" id="89957"/>
    <lineage>
        <taxon>Eukaryota</taxon>
        <taxon>Sar</taxon>
        <taxon>Alveolata</taxon>
        <taxon>Dinophyceae</taxon>
        <taxon>Suessiales</taxon>
        <taxon>Suessiaceae</taxon>
        <taxon>Polarella</taxon>
    </lineage>
</organism>
<feature type="region of interest" description="Disordered" evidence="1">
    <location>
        <begin position="58"/>
        <end position="100"/>
    </location>
</feature>
<evidence type="ECO:0000313" key="3">
    <source>
        <dbReference type="Proteomes" id="UP000654075"/>
    </source>
</evidence>
<reference evidence="2" key="1">
    <citation type="submission" date="2021-02" db="EMBL/GenBank/DDBJ databases">
        <authorList>
            <person name="Dougan E. K."/>
            <person name="Rhodes N."/>
            <person name="Thang M."/>
            <person name="Chan C."/>
        </authorList>
    </citation>
    <scope>NUCLEOTIDE SEQUENCE</scope>
</reference>
<feature type="non-terminal residue" evidence="2">
    <location>
        <position position="1"/>
    </location>
</feature>
<gene>
    <name evidence="2" type="ORF">PGLA1383_LOCUS57350</name>
</gene>
<sequence length="174" mass="17994">VFLQQVQPFQPARSQRQAERAFLGGGGDSLLPHLHLRAPGAGGVAPLHRHAQAALLLAGRGARRRDRNGRGGGCGGRRERRTSSAFRFGGTGPSAQAPAGRLRSQVLLRAGLSQGGPLLRRAGGDRALLQQARGTPGHGRPEDAGHVPTSSAGAAEQLRADPGAVRAVPAAEQQ</sequence>
<dbReference type="AlphaFoldDB" id="A0A813HZR0"/>
<comment type="caution">
    <text evidence="2">The sequence shown here is derived from an EMBL/GenBank/DDBJ whole genome shotgun (WGS) entry which is preliminary data.</text>
</comment>
<feature type="region of interest" description="Disordered" evidence="1">
    <location>
        <begin position="130"/>
        <end position="174"/>
    </location>
</feature>
<evidence type="ECO:0000313" key="2">
    <source>
        <dbReference type="EMBL" id="CAE8642961.1"/>
    </source>
</evidence>
<accession>A0A813HZR0</accession>
<evidence type="ECO:0000256" key="1">
    <source>
        <dbReference type="SAM" id="MobiDB-lite"/>
    </source>
</evidence>
<protein>
    <submittedName>
        <fullName evidence="2">Uncharacterized protein</fullName>
    </submittedName>
</protein>
<dbReference type="EMBL" id="CAJNNV010033236">
    <property type="protein sequence ID" value="CAE8642961.1"/>
    <property type="molecule type" value="Genomic_DNA"/>
</dbReference>
<feature type="non-terminal residue" evidence="2">
    <location>
        <position position="174"/>
    </location>
</feature>
<keyword evidence="3" id="KW-1185">Reference proteome</keyword>
<dbReference type="Proteomes" id="UP000654075">
    <property type="component" value="Unassembled WGS sequence"/>
</dbReference>
<name>A0A813HZR0_POLGL</name>
<proteinExistence type="predicted"/>